<dbReference type="CDD" id="cd06261">
    <property type="entry name" value="TM_PBP2"/>
    <property type="match status" value="1"/>
</dbReference>
<dbReference type="KEGG" id="lyd:D7I47_09595"/>
<dbReference type="InterPro" id="IPR000515">
    <property type="entry name" value="MetI-like"/>
</dbReference>
<evidence type="ECO:0000256" key="4">
    <source>
        <dbReference type="ARBA" id="ARBA00022692"/>
    </source>
</evidence>
<keyword evidence="3" id="KW-1003">Cell membrane</keyword>
<dbReference type="SUPFAM" id="SSF161098">
    <property type="entry name" value="MetI-like"/>
    <property type="match status" value="1"/>
</dbReference>
<feature type="transmembrane region" description="Helical" evidence="7">
    <location>
        <begin position="175"/>
        <end position="194"/>
    </location>
</feature>
<dbReference type="GO" id="GO:0005886">
    <property type="term" value="C:plasma membrane"/>
    <property type="evidence" value="ECO:0007669"/>
    <property type="project" value="UniProtKB-SubCell"/>
</dbReference>
<evidence type="ECO:0000256" key="6">
    <source>
        <dbReference type="ARBA" id="ARBA00023136"/>
    </source>
</evidence>
<keyword evidence="5 7" id="KW-1133">Transmembrane helix</keyword>
<evidence type="ECO:0000256" key="1">
    <source>
        <dbReference type="ARBA" id="ARBA00004651"/>
    </source>
</evidence>
<reference evidence="10" key="1">
    <citation type="submission" date="2018-09" db="EMBL/GenBank/DDBJ databases">
        <title>Genome sequencing of strain 2DFWR-13.</title>
        <authorList>
            <person name="Heo J."/>
            <person name="Kim S.-J."/>
            <person name="Kwon S.-W."/>
        </authorList>
    </citation>
    <scope>NUCLEOTIDE SEQUENCE [LARGE SCALE GENOMIC DNA]</scope>
    <source>
        <strain evidence="10">2DFWR-13</strain>
    </source>
</reference>
<dbReference type="RefSeq" id="WP_120762831.1">
    <property type="nucleotide sequence ID" value="NZ_CP032630.1"/>
</dbReference>
<dbReference type="PANTHER" id="PTHR43163:SF7">
    <property type="entry name" value="DIPEPTIDE-TRANSPORT INTEGRAL MEMBRANE PROTEIN ABC TRANSPORTER DPPB-RELATED"/>
    <property type="match status" value="1"/>
</dbReference>
<evidence type="ECO:0000256" key="5">
    <source>
        <dbReference type="ARBA" id="ARBA00022989"/>
    </source>
</evidence>
<evidence type="ECO:0000313" key="10">
    <source>
        <dbReference type="Proteomes" id="UP000278886"/>
    </source>
</evidence>
<feature type="transmembrane region" description="Helical" evidence="7">
    <location>
        <begin position="12"/>
        <end position="29"/>
    </location>
</feature>
<feature type="domain" description="ABC transmembrane type-1" evidence="8">
    <location>
        <begin position="95"/>
        <end position="298"/>
    </location>
</feature>
<evidence type="ECO:0000256" key="2">
    <source>
        <dbReference type="ARBA" id="ARBA00022448"/>
    </source>
</evidence>
<dbReference type="Pfam" id="PF00528">
    <property type="entry name" value="BPD_transp_1"/>
    <property type="match status" value="1"/>
</dbReference>
<keyword evidence="10" id="KW-1185">Reference proteome</keyword>
<keyword evidence="2 7" id="KW-0813">Transport</keyword>
<feature type="transmembrane region" description="Helical" evidence="7">
    <location>
        <begin position="131"/>
        <end position="155"/>
    </location>
</feature>
<dbReference type="InterPro" id="IPR045621">
    <property type="entry name" value="BPD_transp_1_N"/>
</dbReference>
<dbReference type="OrthoDB" id="3171583at2"/>
<accession>A0A387B4B5</accession>
<protein>
    <submittedName>
        <fullName evidence="9">ABC transporter permease</fullName>
    </submittedName>
</protein>
<comment type="similarity">
    <text evidence="7">Belongs to the binding-protein-dependent transport system permease family.</text>
</comment>
<dbReference type="Pfam" id="PF19300">
    <property type="entry name" value="BPD_transp_1_N"/>
    <property type="match status" value="1"/>
</dbReference>
<dbReference type="InterPro" id="IPR035906">
    <property type="entry name" value="MetI-like_sf"/>
</dbReference>
<evidence type="ECO:0000256" key="3">
    <source>
        <dbReference type="ARBA" id="ARBA00022475"/>
    </source>
</evidence>
<feature type="transmembrane region" description="Helical" evidence="7">
    <location>
        <begin position="276"/>
        <end position="301"/>
    </location>
</feature>
<dbReference type="PROSITE" id="PS50928">
    <property type="entry name" value="ABC_TM1"/>
    <property type="match status" value="1"/>
</dbReference>
<name>A0A387B4B5_9MICO</name>
<feature type="transmembrane region" description="Helical" evidence="7">
    <location>
        <begin position="237"/>
        <end position="256"/>
    </location>
</feature>
<comment type="subcellular location">
    <subcellularLocation>
        <location evidence="1 7">Cell membrane</location>
        <topology evidence="1 7">Multi-pass membrane protein</topology>
    </subcellularLocation>
</comment>
<feature type="transmembrane region" description="Helical" evidence="7">
    <location>
        <begin position="101"/>
        <end position="119"/>
    </location>
</feature>
<keyword evidence="4 7" id="KW-0812">Transmembrane</keyword>
<dbReference type="Gene3D" id="1.10.3720.10">
    <property type="entry name" value="MetI-like"/>
    <property type="match status" value="1"/>
</dbReference>
<evidence type="ECO:0000313" key="9">
    <source>
        <dbReference type="EMBL" id="AYF98484.1"/>
    </source>
</evidence>
<dbReference type="PANTHER" id="PTHR43163">
    <property type="entry name" value="DIPEPTIDE TRANSPORT SYSTEM PERMEASE PROTEIN DPPB-RELATED"/>
    <property type="match status" value="1"/>
</dbReference>
<organism evidence="9 10">
    <name type="scientific">Protaetiibacter intestinalis</name>
    <dbReference type="NCBI Taxonomy" id="2419774"/>
    <lineage>
        <taxon>Bacteria</taxon>
        <taxon>Bacillati</taxon>
        <taxon>Actinomycetota</taxon>
        <taxon>Actinomycetes</taxon>
        <taxon>Micrococcales</taxon>
        <taxon>Microbacteriaceae</taxon>
        <taxon>Protaetiibacter</taxon>
    </lineage>
</organism>
<evidence type="ECO:0000256" key="7">
    <source>
        <dbReference type="RuleBase" id="RU363032"/>
    </source>
</evidence>
<sequence length="309" mass="33804">MFWYIIRRLLQGIPVFFGSTFIIFGMVFLTPGNPVLRMFGDRTPAPEQIAALEAKFHLDQPFLTRYFLYLGDILQGNLGTTYAGQSVNEILARTFPTTLRLALLAVLIQLVIGVLAGLISGLRKGGIFDNVTLLVTLLIISMPVFVLAFVAQWIFGIQLGLFRPTVGAGAPWSDLILPAIVLAGLNMAYVVRLTRASVIETSQNDFVRMAYGKGLSRGRVIPVHVLRNSMIPVTTNLAADFGILIVGATVTEGIFNVPGVGNELFKAINRGDTPEIVSIVTILVIVYVLVNIAIDLLYGVLDPRIRYVK</sequence>
<keyword evidence="6 7" id="KW-0472">Membrane</keyword>
<dbReference type="Proteomes" id="UP000278886">
    <property type="component" value="Chromosome"/>
</dbReference>
<dbReference type="AlphaFoldDB" id="A0A387B4B5"/>
<evidence type="ECO:0000259" key="8">
    <source>
        <dbReference type="PROSITE" id="PS50928"/>
    </source>
</evidence>
<proteinExistence type="inferred from homology"/>
<dbReference type="GO" id="GO:0055085">
    <property type="term" value="P:transmembrane transport"/>
    <property type="evidence" value="ECO:0007669"/>
    <property type="project" value="InterPro"/>
</dbReference>
<gene>
    <name evidence="9" type="ORF">D7I47_09595</name>
</gene>
<dbReference type="EMBL" id="CP032630">
    <property type="protein sequence ID" value="AYF98484.1"/>
    <property type="molecule type" value="Genomic_DNA"/>
</dbReference>